<protein>
    <submittedName>
        <fullName evidence="2">Uncharacterized protein</fullName>
    </submittedName>
</protein>
<keyword evidence="1" id="KW-0812">Transmembrane</keyword>
<evidence type="ECO:0000313" key="2">
    <source>
        <dbReference type="EMBL" id="QKG23543.1"/>
    </source>
</evidence>
<sequence>MFAAASPSGHLTLAAPSAAGPDVFAAFPFLVFGIVALAVVGIVWGVVQNGRRIKALHAHAAACGWWPITPDQPMPVPVAEAARSRRTKLAVATTREHPMWLVWHRWTESSGTGDNRTTSTRDLTRYFLFLGPGYEDVEVVKRTAIGGFFMPVRGVGTGDADFDKRFLIRGPGEHQAVRLLTPSIRAAMLSGHAPAWAVSAGVLISADSVAPSVESLEPRAQALIVLARMLASGG</sequence>
<evidence type="ECO:0000256" key="1">
    <source>
        <dbReference type="SAM" id="Phobius"/>
    </source>
</evidence>
<reference evidence="2 3" key="1">
    <citation type="submission" date="2020-05" db="EMBL/GenBank/DDBJ databases">
        <title>Actinomadura verrucosospora NRRL-B18236 (PFL_A860) Genome sequencing and assembly.</title>
        <authorList>
            <person name="Samborskyy M."/>
        </authorList>
    </citation>
    <scope>NUCLEOTIDE SEQUENCE [LARGE SCALE GENOMIC DNA]</scope>
    <source>
        <strain evidence="2 3">NRRL:B18236</strain>
    </source>
</reference>
<accession>A0A7D3ZNT8</accession>
<proteinExistence type="predicted"/>
<dbReference type="Proteomes" id="UP000501240">
    <property type="component" value="Chromosome"/>
</dbReference>
<name>A0A7D3ZNT8_ACTVE</name>
<dbReference type="AlphaFoldDB" id="A0A7D3ZNT8"/>
<gene>
    <name evidence="2" type="ORF">ACTIVE_5186</name>
</gene>
<dbReference type="RefSeq" id="WP_173097492.1">
    <property type="nucleotide sequence ID" value="NZ_CP053892.1"/>
</dbReference>
<feature type="transmembrane region" description="Helical" evidence="1">
    <location>
        <begin position="29"/>
        <end position="47"/>
    </location>
</feature>
<keyword evidence="1" id="KW-1133">Transmembrane helix</keyword>
<evidence type="ECO:0000313" key="3">
    <source>
        <dbReference type="Proteomes" id="UP000501240"/>
    </source>
</evidence>
<keyword evidence="3" id="KW-1185">Reference proteome</keyword>
<dbReference type="EMBL" id="CP053892">
    <property type="protein sequence ID" value="QKG23543.1"/>
    <property type="molecule type" value="Genomic_DNA"/>
</dbReference>
<keyword evidence="1" id="KW-0472">Membrane</keyword>
<organism evidence="2 3">
    <name type="scientific">Actinomadura verrucosospora</name>
    <dbReference type="NCBI Taxonomy" id="46165"/>
    <lineage>
        <taxon>Bacteria</taxon>
        <taxon>Bacillati</taxon>
        <taxon>Actinomycetota</taxon>
        <taxon>Actinomycetes</taxon>
        <taxon>Streptosporangiales</taxon>
        <taxon>Thermomonosporaceae</taxon>
        <taxon>Actinomadura</taxon>
    </lineage>
</organism>